<dbReference type="RefSeq" id="XP_012197635.1">
    <property type="nucleotide sequence ID" value="XM_012342245.1"/>
</dbReference>
<dbReference type="EMBL" id="KK583197">
    <property type="protein sequence ID" value="KDO31755.1"/>
    <property type="molecule type" value="Genomic_DNA"/>
</dbReference>
<dbReference type="InterPro" id="IPR017455">
    <property type="entry name" value="Znf_FYVE-rel"/>
</dbReference>
<feature type="domain" description="FYVE-type" evidence="6">
    <location>
        <begin position="29"/>
        <end position="93"/>
    </location>
</feature>
<feature type="region of interest" description="Disordered" evidence="5">
    <location>
        <begin position="157"/>
        <end position="182"/>
    </location>
</feature>
<dbReference type="Proteomes" id="UP000030745">
    <property type="component" value="Unassembled WGS sequence"/>
</dbReference>
<organism evidence="7 8">
    <name type="scientific">Saprolegnia parasitica (strain CBS 223.65)</name>
    <dbReference type="NCBI Taxonomy" id="695850"/>
    <lineage>
        <taxon>Eukaryota</taxon>
        <taxon>Sar</taxon>
        <taxon>Stramenopiles</taxon>
        <taxon>Oomycota</taxon>
        <taxon>Saprolegniomycetes</taxon>
        <taxon>Saprolegniales</taxon>
        <taxon>Saprolegniaceae</taxon>
        <taxon>Saprolegnia</taxon>
    </lineage>
</organism>
<protein>
    <recommendedName>
        <fullName evidence="6">FYVE-type domain-containing protein</fullName>
    </recommendedName>
</protein>
<gene>
    <name evidence="7" type="ORF">SPRG_03675</name>
</gene>
<proteinExistence type="predicted"/>
<dbReference type="SMART" id="SM00064">
    <property type="entry name" value="FYVE"/>
    <property type="match status" value="1"/>
</dbReference>
<sequence length="182" mass="21507">MVCRPVSFVQDLNLLMMDRLMHREHWVDADERYQCHACFQYFHLDPKKHCYMCGEIVCGDCRTRLLIEGRYMNDVGAMAFHHGLTAKVCHPCYFTFFSARTVGFFEVEKHAMYDSRRMEDRYDADDDGVLWLQSLPTIQEKVAAKLAPIEATKKALRPSASEQRQFDQRFTNKVRSMTRHRR</sequence>
<evidence type="ECO:0000313" key="8">
    <source>
        <dbReference type="Proteomes" id="UP000030745"/>
    </source>
</evidence>
<dbReference type="VEuPathDB" id="FungiDB:SPRG_03675"/>
<evidence type="ECO:0000259" key="6">
    <source>
        <dbReference type="PROSITE" id="PS50178"/>
    </source>
</evidence>
<dbReference type="SUPFAM" id="SSF57903">
    <property type="entry name" value="FYVE/PHD zinc finger"/>
    <property type="match status" value="1"/>
</dbReference>
<dbReference type="InterPro" id="IPR000306">
    <property type="entry name" value="Znf_FYVE"/>
</dbReference>
<keyword evidence="8" id="KW-1185">Reference proteome</keyword>
<keyword evidence="3" id="KW-0862">Zinc</keyword>
<dbReference type="AlphaFoldDB" id="A0A067CR98"/>
<dbReference type="KEGG" id="spar:SPRG_03675"/>
<accession>A0A067CR98</accession>
<evidence type="ECO:0000256" key="4">
    <source>
        <dbReference type="PROSITE-ProRule" id="PRU00091"/>
    </source>
</evidence>
<evidence type="ECO:0000313" key="7">
    <source>
        <dbReference type="EMBL" id="KDO31755.1"/>
    </source>
</evidence>
<dbReference type="OrthoDB" id="63405at2759"/>
<dbReference type="InterPro" id="IPR013083">
    <property type="entry name" value="Znf_RING/FYVE/PHD"/>
</dbReference>
<dbReference type="InterPro" id="IPR011011">
    <property type="entry name" value="Znf_FYVE_PHD"/>
</dbReference>
<dbReference type="GeneID" id="24126159"/>
<dbReference type="Pfam" id="PF01363">
    <property type="entry name" value="FYVE"/>
    <property type="match status" value="1"/>
</dbReference>
<dbReference type="OMA" id="KVRSMTR"/>
<keyword evidence="2 4" id="KW-0863">Zinc-finger</keyword>
<feature type="compositionally biased region" description="Polar residues" evidence="5">
    <location>
        <begin position="160"/>
        <end position="175"/>
    </location>
</feature>
<evidence type="ECO:0000256" key="1">
    <source>
        <dbReference type="ARBA" id="ARBA00022723"/>
    </source>
</evidence>
<keyword evidence="1" id="KW-0479">Metal-binding</keyword>
<dbReference type="PROSITE" id="PS50178">
    <property type="entry name" value="ZF_FYVE"/>
    <property type="match status" value="1"/>
</dbReference>
<name>A0A067CR98_SAPPC</name>
<dbReference type="GO" id="GO:0008270">
    <property type="term" value="F:zinc ion binding"/>
    <property type="evidence" value="ECO:0007669"/>
    <property type="project" value="UniProtKB-KW"/>
</dbReference>
<evidence type="ECO:0000256" key="2">
    <source>
        <dbReference type="ARBA" id="ARBA00022771"/>
    </source>
</evidence>
<evidence type="ECO:0000256" key="5">
    <source>
        <dbReference type="SAM" id="MobiDB-lite"/>
    </source>
</evidence>
<reference evidence="7 8" key="1">
    <citation type="journal article" date="2013" name="PLoS Genet.">
        <title>Distinctive expansion of potential virulence genes in the genome of the oomycete fish pathogen Saprolegnia parasitica.</title>
        <authorList>
            <person name="Jiang R.H."/>
            <person name="de Bruijn I."/>
            <person name="Haas B.J."/>
            <person name="Belmonte R."/>
            <person name="Lobach L."/>
            <person name="Christie J."/>
            <person name="van den Ackerveken G."/>
            <person name="Bottin A."/>
            <person name="Bulone V."/>
            <person name="Diaz-Moreno S.M."/>
            <person name="Dumas B."/>
            <person name="Fan L."/>
            <person name="Gaulin E."/>
            <person name="Govers F."/>
            <person name="Grenville-Briggs L.J."/>
            <person name="Horner N.R."/>
            <person name="Levin J.Z."/>
            <person name="Mammella M."/>
            <person name="Meijer H.J."/>
            <person name="Morris P."/>
            <person name="Nusbaum C."/>
            <person name="Oome S."/>
            <person name="Phillips A.J."/>
            <person name="van Rooyen D."/>
            <person name="Rzeszutek E."/>
            <person name="Saraiva M."/>
            <person name="Secombes C.J."/>
            <person name="Seidl M.F."/>
            <person name="Snel B."/>
            <person name="Stassen J.H."/>
            <person name="Sykes S."/>
            <person name="Tripathy S."/>
            <person name="van den Berg H."/>
            <person name="Vega-Arreguin J.C."/>
            <person name="Wawra S."/>
            <person name="Young S.K."/>
            <person name="Zeng Q."/>
            <person name="Dieguez-Uribeondo J."/>
            <person name="Russ C."/>
            <person name="Tyler B.M."/>
            <person name="van West P."/>
        </authorList>
    </citation>
    <scope>NUCLEOTIDE SEQUENCE [LARGE SCALE GENOMIC DNA]</scope>
    <source>
        <strain evidence="7 8">CBS 223.65</strain>
    </source>
</reference>
<dbReference type="Gene3D" id="3.30.40.10">
    <property type="entry name" value="Zinc/RING finger domain, C3HC4 (zinc finger)"/>
    <property type="match status" value="1"/>
</dbReference>
<evidence type="ECO:0000256" key="3">
    <source>
        <dbReference type="ARBA" id="ARBA00022833"/>
    </source>
</evidence>